<dbReference type="InterPro" id="IPR016024">
    <property type="entry name" value="ARM-type_fold"/>
</dbReference>
<feature type="domain" description="TOG" evidence="13">
    <location>
        <begin position="430"/>
        <end position="683"/>
    </location>
</feature>
<evidence type="ECO:0000256" key="4">
    <source>
        <dbReference type="ARBA" id="ARBA00022490"/>
    </source>
</evidence>
<accession>A0A8D0BKP9</accession>
<proteinExistence type="predicted"/>
<dbReference type="Gene3D" id="1.25.10.10">
    <property type="entry name" value="Leucine-rich Repeat Variant"/>
    <property type="match status" value="1"/>
</dbReference>
<dbReference type="InterPro" id="IPR034085">
    <property type="entry name" value="TOG"/>
</dbReference>
<evidence type="ECO:0000256" key="12">
    <source>
        <dbReference type="SAM" id="MobiDB-lite"/>
    </source>
</evidence>
<feature type="region of interest" description="Disordered" evidence="12">
    <location>
        <begin position="892"/>
        <end position="945"/>
    </location>
</feature>
<protein>
    <recommendedName>
        <fullName evidence="11">Centrosomal protein of 104 kDa</fullName>
    </recommendedName>
</protein>
<dbReference type="InterPro" id="IPR011989">
    <property type="entry name" value="ARM-like"/>
</dbReference>
<comment type="subunit">
    <text evidence="10">Interacts with CCP110 and CEP97. Interacts with ARMC9, TOGARAM1, CCDC66 and CSPP1.</text>
</comment>
<dbReference type="Proteomes" id="UP000694421">
    <property type="component" value="Unplaced"/>
</dbReference>
<evidence type="ECO:0000256" key="8">
    <source>
        <dbReference type="ARBA" id="ARBA00023273"/>
    </source>
</evidence>
<dbReference type="Pfam" id="PF21039">
    <property type="entry name" value="CEP104_ZnF"/>
    <property type="match status" value="1"/>
</dbReference>
<dbReference type="GO" id="GO:0005929">
    <property type="term" value="C:cilium"/>
    <property type="evidence" value="ECO:0007669"/>
    <property type="project" value="UniProtKB-SubCell"/>
</dbReference>
<feature type="region of interest" description="Disordered" evidence="12">
    <location>
        <begin position="718"/>
        <end position="751"/>
    </location>
</feature>
<feature type="compositionally biased region" description="Low complexity" evidence="12">
    <location>
        <begin position="307"/>
        <end position="317"/>
    </location>
</feature>
<evidence type="ECO:0000256" key="7">
    <source>
        <dbReference type="ARBA" id="ARBA00023212"/>
    </source>
</evidence>
<dbReference type="SUPFAM" id="SSF49785">
    <property type="entry name" value="Galactose-binding domain-like"/>
    <property type="match status" value="1"/>
</dbReference>
<dbReference type="InterPro" id="IPR048739">
    <property type="entry name" value="CEP104_N"/>
</dbReference>
<dbReference type="Pfam" id="PF21040">
    <property type="entry name" value="CEP104-like_TOG"/>
    <property type="match status" value="1"/>
</dbReference>
<dbReference type="Gene3D" id="3.30.40.10">
    <property type="entry name" value="Zinc/RING finger domain, C3HC4 (zinc finger)"/>
    <property type="match status" value="1"/>
</dbReference>
<dbReference type="InterPro" id="IPR048738">
    <property type="entry name" value="CEP104_Znf"/>
</dbReference>
<evidence type="ECO:0000313" key="14">
    <source>
        <dbReference type="Ensembl" id="ENSSMRP00000009838.1"/>
    </source>
</evidence>
<feature type="compositionally biased region" description="Basic and acidic residues" evidence="12">
    <location>
        <begin position="718"/>
        <end position="740"/>
    </location>
</feature>
<evidence type="ECO:0000256" key="10">
    <source>
        <dbReference type="ARBA" id="ARBA00065345"/>
    </source>
</evidence>
<evidence type="ECO:0000259" key="13">
    <source>
        <dbReference type="SMART" id="SM01349"/>
    </source>
</evidence>
<dbReference type="Ensembl" id="ENSSMRT00000011469.1">
    <property type="protein sequence ID" value="ENSSMRP00000009838.1"/>
    <property type="gene ID" value="ENSSMRG00000007829.1"/>
</dbReference>
<dbReference type="GO" id="GO:0000922">
    <property type="term" value="C:spindle pole"/>
    <property type="evidence" value="ECO:0007669"/>
    <property type="project" value="UniProtKB-SubCell"/>
</dbReference>
<dbReference type="PANTHER" id="PTHR13371:SF0">
    <property type="entry name" value="CENTROSOMAL PROTEIN OF 104 KDA"/>
    <property type="match status" value="1"/>
</dbReference>
<dbReference type="GO" id="GO:0005814">
    <property type="term" value="C:centriole"/>
    <property type="evidence" value="ECO:0007669"/>
    <property type="project" value="UniProtKB-SubCell"/>
</dbReference>
<feature type="compositionally biased region" description="Polar residues" evidence="12">
    <location>
        <begin position="935"/>
        <end position="945"/>
    </location>
</feature>
<comment type="subcellular location">
    <subcellularLocation>
        <location evidence="2">Cell projection</location>
        <location evidence="2">Cilium</location>
    </subcellularLocation>
    <subcellularLocation>
        <location evidence="1">Cytoplasm</location>
        <location evidence="1">Cytoskeleton</location>
        <location evidence="1">Microtubule organizing center</location>
        <location evidence="1">Centrosome</location>
        <location evidence="1">Centriole</location>
    </subcellularLocation>
    <subcellularLocation>
        <location evidence="3">Cytoplasm</location>
        <location evidence="3">Cytoskeleton</location>
        <location evidence="3">Spindle pole</location>
    </subcellularLocation>
</comment>
<dbReference type="AlphaFoldDB" id="A0A8D0BKP9"/>
<dbReference type="Pfam" id="PF21038">
    <property type="entry name" value="CEP104_N"/>
    <property type="match status" value="1"/>
</dbReference>
<dbReference type="SUPFAM" id="SSF48371">
    <property type="entry name" value="ARM repeat"/>
    <property type="match status" value="1"/>
</dbReference>
<dbReference type="GeneTree" id="ENSGT00390000013405"/>
<dbReference type="SMART" id="SM01349">
    <property type="entry name" value="TOG"/>
    <property type="match status" value="1"/>
</dbReference>
<keyword evidence="4" id="KW-0963">Cytoplasm</keyword>
<dbReference type="OMA" id="VQGNDYN"/>
<reference evidence="14" key="1">
    <citation type="submission" date="2025-08" db="UniProtKB">
        <authorList>
            <consortium name="Ensembl"/>
        </authorList>
    </citation>
    <scope>IDENTIFICATION</scope>
</reference>
<evidence type="ECO:0000256" key="5">
    <source>
        <dbReference type="ARBA" id="ARBA00022737"/>
    </source>
</evidence>
<keyword evidence="6" id="KW-0175">Coiled coil</keyword>
<keyword evidence="8" id="KW-0966">Cell projection</keyword>
<dbReference type="InterPro" id="IPR052607">
    <property type="entry name" value="CEP104-like"/>
</dbReference>
<keyword evidence="7" id="KW-0206">Cytoskeleton</keyword>
<dbReference type="InterPro" id="IPR008979">
    <property type="entry name" value="Galactose-bd-like_sf"/>
</dbReference>
<dbReference type="InterPro" id="IPR013083">
    <property type="entry name" value="Znf_RING/FYVE/PHD"/>
</dbReference>
<organism evidence="14 15">
    <name type="scientific">Salvator merianae</name>
    <name type="common">Argentine black and white tegu</name>
    <name type="synonym">Tupinambis merianae</name>
    <dbReference type="NCBI Taxonomy" id="96440"/>
    <lineage>
        <taxon>Eukaryota</taxon>
        <taxon>Metazoa</taxon>
        <taxon>Chordata</taxon>
        <taxon>Craniata</taxon>
        <taxon>Vertebrata</taxon>
        <taxon>Euteleostomi</taxon>
        <taxon>Lepidosauria</taxon>
        <taxon>Squamata</taxon>
        <taxon>Bifurcata</taxon>
        <taxon>Unidentata</taxon>
        <taxon>Episquamata</taxon>
        <taxon>Laterata</taxon>
        <taxon>Teiioidea</taxon>
        <taxon>Teiidae</taxon>
        <taxon>Salvator</taxon>
    </lineage>
</organism>
<evidence type="ECO:0000256" key="3">
    <source>
        <dbReference type="ARBA" id="ARBA00004647"/>
    </source>
</evidence>
<dbReference type="FunFam" id="1.25.10.10:FF:000200">
    <property type="entry name" value="Centrosomal protein of 104 kDa"/>
    <property type="match status" value="1"/>
</dbReference>
<comment type="function">
    <text evidence="9">Required for ciliogenesis and for structural integrity at the ciliary tip.</text>
</comment>
<keyword evidence="5" id="KW-0677">Repeat</keyword>
<evidence type="ECO:0000313" key="15">
    <source>
        <dbReference type="Proteomes" id="UP000694421"/>
    </source>
</evidence>
<dbReference type="PANTHER" id="PTHR13371">
    <property type="entry name" value="GLYCINE-, GLUTAMATE-, THIENYLCYCLOHEXYLPIPERIDINE-BINDING PROTEIN"/>
    <property type="match status" value="1"/>
</dbReference>
<name>A0A8D0BKP9_SALMN</name>
<evidence type="ECO:0000256" key="6">
    <source>
        <dbReference type="ARBA" id="ARBA00023054"/>
    </source>
</evidence>
<evidence type="ECO:0000256" key="2">
    <source>
        <dbReference type="ARBA" id="ARBA00004138"/>
    </source>
</evidence>
<feature type="region of interest" description="Disordered" evidence="12">
    <location>
        <begin position="304"/>
        <end position="365"/>
    </location>
</feature>
<evidence type="ECO:0000256" key="11">
    <source>
        <dbReference type="ARBA" id="ARBA00068547"/>
    </source>
</evidence>
<sequence length="945" mass="106740">MPHKIAFTVLSSSGHEDGFSAKELMIHAPTIKGWRSPRLCHYPQEIVLQLVERCRIRKLQLLAHQYMISSKIEFYVSDNLPEYFAPYKSERFRRLGYVSLSDNEKTSYKARELKSVYVDAVGQYLKLTFHKNYVNRYNLYNQVALVAINVIGEPADLSHDNTQSSREKLIDHYLGNNPDDSALDATHPGKADVISPLDDLAFDMYQDPEVAQIIRKLDEKKHEAVRQEHYDHAKKLKQAIADLQKVGERLGRYEVEKHCAVEKEDYDLAKQKKEQMEEYRVKVYQQLELHNLLDPDLMIRRPPEFPLEPAAFPAGFPQPKKPQHSPRRDRTEPETTEPSPPDKPPRAASPEPLAMPPFSPPAAQAPVSAEVFPRINVDFLPYDERPLPAIRKQQQEESLAYLEPEVNEEDPGDTTRSGAVGEPEPLTEKALREASAAIEVFGEGLVAGAYSKTWSYREDSLLAIYKKMVEVPTSTPKEELKNLLRGAIFLVVRAIKDIVSSVFQASLKLLRMIVTQYIPKHKLGKQETIHCVERTFPNLLSRTGDSSSRLRAAASNFIQEMALCNEVKPLQIIPVHLVQPLKPNSPTHLAMSQVELVERLLKELGTDNSGFTVDSVMRFATGALEHRVYEVRETAIRIILDMYRQHQAVILDYLPPDDANARKNVLYKTLFDGFAKIDGKLTEAEIRAQKKTAAEEAERQKKDEIRILQGQLAALKEVQAESQEKEGDLQKSRSPDEPSKKPPQPGVAEIPEDHTTVANYLDNLCIFCGERDESFTEEGLDLHYWKRCPMLTRCDFCKQVVEIASLTEHLLTECDKKDNFGKCPRCCEALPKEDLAKHTRGKACNPAKPEKVANHCPLCHENFNPGEEAWKVHLMGRDGCRMNSRRVHSLNKSMPPQAAAGKPAGTALNRSGPMGAKLRSPSVGSKIPTPRGGLNKSTGRTYAKR</sequence>
<evidence type="ECO:0000256" key="9">
    <source>
        <dbReference type="ARBA" id="ARBA00059645"/>
    </source>
</evidence>
<evidence type="ECO:0000256" key="1">
    <source>
        <dbReference type="ARBA" id="ARBA00004114"/>
    </source>
</evidence>
<keyword evidence="15" id="KW-1185">Reference proteome</keyword>
<reference evidence="14" key="2">
    <citation type="submission" date="2025-09" db="UniProtKB">
        <authorList>
            <consortium name="Ensembl"/>
        </authorList>
    </citation>
    <scope>IDENTIFICATION</scope>
</reference>